<feature type="transmembrane region" description="Helical" evidence="8">
    <location>
        <begin position="9"/>
        <end position="27"/>
    </location>
</feature>
<evidence type="ECO:0000256" key="3">
    <source>
        <dbReference type="ARBA" id="ARBA00022448"/>
    </source>
</evidence>
<protein>
    <submittedName>
        <fullName evidence="9">AI-2E family transporter</fullName>
    </submittedName>
</protein>
<evidence type="ECO:0000256" key="6">
    <source>
        <dbReference type="ARBA" id="ARBA00022989"/>
    </source>
</evidence>
<keyword evidence="5 8" id="KW-0812">Transmembrane</keyword>
<keyword evidence="4" id="KW-1003">Cell membrane</keyword>
<reference evidence="10" key="1">
    <citation type="journal article" date="2019" name="Int. J. Syst. Evol. Microbiol.">
        <title>The Global Catalogue of Microorganisms (GCM) 10K type strain sequencing project: providing services to taxonomists for standard genome sequencing and annotation.</title>
        <authorList>
            <consortium name="The Broad Institute Genomics Platform"/>
            <consortium name="The Broad Institute Genome Sequencing Center for Infectious Disease"/>
            <person name="Wu L."/>
            <person name="Ma J."/>
        </authorList>
    </citation>
    <scope>NUCLEOTIDE SEQUENCE [LARGE SCALE GENOMIC DNA]</scope>
    <source>
        <strain evidence="10">KCTC 52438</strain>
    </source>
</reference>
<dbReference type="EMBL" id="JBHRSZ010000004">
    <property type="protein sequence ID" value="MFC3150920.1"/>
    <property type="molecule type" value="Genomic_DNA"/>
</dbReference>
<evidence type="ECO:0000256" key="2">
    <source>
        <dbReference type="ARBA" id="ARBA00009773"/>
    </source>
</evidence>
<evidence type="ECO:0000256" key="7">
    <source>
        <dbReference type="ARBA" id="ARBA00023136"/>
    </source>
</evidence>
<feature type="transmembrane region" description="Helical" evidence="8">
    <location>
        <begin position="33"/>
        <end position="50"/>
    </location>
</feature>
<keyword evidence="10" id="KW-1185">Reference proteome</keyword>
<evidence type="ECO:0000256" key="5">
    <source>
        <dbReference type="ARBA" id="ARBA00022692"/>
    </source>
</evidence>
<dbReference type="PANTHER" id="PTHR21716">
    <property type="entry name" value="TRANSMEMBRANE PROTEIN"/>
    <property type="match status" value="1"/>
</dbReference>
<feature type="transmembrane region" description="Helical" evidence="8">
    <location>
        <begin position="267"/>
        <end position="285"/>
    </location>
</feature>
<feature type="transmembrane region" description="Helical" evidence="8">
    <location>
        <begin position="205"/>
        <end position="227"/>
    </location>
</feature>
<feature type="transmembrane region" description="Helical" evidence="8">
    <location>
        <begin position="62"/>
        <end position="84"/>
    </location>
</feature>
<proteinExistence type="inferred from homology"/>
<gene>
    <name evidence="9" type="ORF">ACFOEK_07765</name>
</gene>
<evidence type="ECO:0000313" key="9">
    <source>
        <dbReference type="EMBL" id="MFC3150920.1"/>
    </source>
</evidence>
<feature type="transmembrane region" description="Helical" evidence="8">
    <location>
        <begin position="305"/>
        <end position="330"/>
    </location>
</feature>
<evidence type="ECO:0000313" key="10">
    <source>
        <dbReference type="Proteomes" id="UP001595476"/>
    </source>
</evidence>
<accession>A0ABV7HFM1</accession>
<sequence>MPSWLLRPSFLSCLIFCIICILLISIAWLFKPVIFALLVSFTLYALLEPVNNQMTGRGLSPASSASMILCVLVCISAGLTFIGFPKLLDGILAAQNKLGILKSTLFEWTDKLQFLLEKSGIQVDKAGINQFLQGSSTELNLDVIIQGSNILLDISGTLLLVPFIVFFLLRDYKSSRNRLLSLLPNEYFEMGWSIYYRVARQLQGYIKGVIIQTSILATVATTGFVIAGFESAIMLGVFAGLFGIIPYLGPVLALMPPLMMAMSIQPFDVYYVWAAVAVIGVAYIFDNLVVIPTIIANAVDLHPFVVIVGVIIFGSMFGIVGTILALPILATSKILFVGLYQGFSQRASIVRSYAEG</sequence>
<keyword evidence="3" id="KW-0813">Transport</keyword>
<feature type="transmembrane region" description="Helical" evidence="8">
    <location>
        <begin position="233"/>
        <end position="255"/>
    </location>
</feature>
<comment type="similarity">
    <text evidence="2">Belongs to the autoinducer-2 exporter (AI-2E) (TC 2.A.86) family.</text>
</comment>
<name>A0ABV7HFM1_9GAMM</name>
<evidence type="ECO:0000256" key="4">
    <source>
        <dbReference type="ARBA" id="ARBA00022475"/>
    </source>
</evidence>
<dbReference type="Pfam" id="PF01594">
    <property type="entry name" value="AI-2E_transport"/>
    <property type="match status" value="1"/>
</dbReference>
<dbReference type="PANTHER" id="PTHR21716:SF53">
    <property type="entry name" value="PERMEASE PERM-RELATED"/>
    <property type="match status" value="1"/>
</dbReference>
<keyword evidence="7 8" id="KW-0472">Membrane</keyword>
<keyword evidence="6 8" id="KW-1133">Transmembrane helix</keyword>
<comment type="caution">
    <text evidence="9">The sequence shown here is derived from an EMBL/GenBank/DDBJ whole genome shotgun (WGS) entry which is preliminary data.</text>
</comment>
<feature type="transmembrane region" description="Helical" evidence="8">
    <location>
        <begin position="150"/>
        <end position="169"/>
    </location>
</feature>
<comment type="subcellular location">
    <subcellularLocation>
        <location evidence="1">Cell membrane</location>
        <topology evidence="1">Multi-pass membrane protein</topology>
    </subcellularLocation>
</comment>
<organism evidence="9 10">
    <name type="scientific">Litoribrevibacter euphylliae</name>
    <dbReference type="NCBI Taxonomy" id="1834034"/>
    <lineage>
        <taxon>Bacteria</taxon>
        <taxon>Pseudomonadati</taxon>
        <taxon>Pseudomonadota</taxon>
        <taxon>Gammaproteobacteria</taxon>
        <taxon>Oceanospirillales</taxon>
        <taxon>Oceanospirillaceae</taxon>
        <taxon>Litoribrevibacter</taxon>
    </lineage>
</organism>
<dbReference type="Proteomes" id="UP001595476">
    <property type="component" value="Unassembled WGS sequence"/>
</dbReference>
<evidence type="ECO:0000256" key="8">
    <source>
        <dbReference type="SAM" id="Phobius"/>
    </source>
</evidence>
<evidence type="ECO:0000256" key="1">
    <source>
        <dbReference type="ARBA" id="ARBA00004651"/>
    </source>
</evidence>
<dbReference type="InterPro" id="IPR002549">
    <property type="entry name" value="AI-2E-like"/>
</dbReference>
<dbReference type="RefSeq" id="WP_386718726.1">
    <property type="nucleotide sequence ID" value="NZ_JBHRSZ010000004.1"/>
</dbReference>